<sequence length="80" mass="7875">MRIPTTPLTSLLAAGAIAVALAAAPTAAADPDGTAPAPPQPHQACTSLGGNVCQSPGNTQINDAPPPVQFYPYGGNALLL</sequence>
<comment type="caution">
    <text evidence="3">The sequence shown here is derived from an EMBL/GenBank/DDBJ whole genome shotgun (WGS) entry which is preliminary data.</text>
</comment>
<reference evidence="3 4" key="1">
    <citation type="submission" date="2018-10" db="EMBL/GenBank/DDBJ databases">
        <title>Draft genome of Mycobacterium hodleri strain B.</title>
        <authorList>
            <person name="Amande T.J."/>
            <person name="Mcgenity T.J."/>
        </authorList>
    </citation>
    <scope>NUCLEOTIDE SEQUENCE [LARGE SCALE GENOMIC DNA]</scope>
    <source>
        <strain evidence="3 4">B</strain>
    </source>
</reference>
<proteinExistence type="predicted"/>
<feature type="compositionally biased region" description="Polar residues" evidence="1">
    <location>
        <begin position="43"/>
        <end position="62"/>
    </location>
</feature>
<protein>
    <recommendedName>
        <fullName evidence="5">Keratin associated protein</fullName>
    </recommendedName>
</protein>
<keyword evidence="2" id="KW-0732">Signal</keyword>
<dbReference type="Proteomes" id="UP000315759">
    <property type="component" value="Unassembled WGS sequence"/>
</dbReference>
<evidence type="ECO:0008006" key="5">
    <source>
        <dbReference type="Google" id="ProtNLM"/>
    </source>
</evidence>
<evidence type="ECO:0000256" key="1">
    <source>
        <dbReference type="SAM" id="MobiDB-lite"/>
    </source>
</evidence>
<feature type="chain" id="PRO_5038787239" description="Keratin associated protein" evidence="2">
    <location>
        <begin position="29"/>
        <end position="80"/>
    </location>
</feature>
<name>A0A544VSN8_9MYCO</name>
<evidence type="ECO:0000313" key="4">
    <source>
        <dbReference type="Proteomes" id="UP000315759"/>
    </source>
</evidence>
<dbReference type="AlphaFoldDB" id="A0A544VSN8"/>
<feature type="region of interest" description="Disordered" evidence="1">
    <location>
        <begin position="27"/>
        <end position="67"/>
    </location>
</feature>
<organism evidence="3 4">
    <name type="scientific">Mycolicibacterium hodleri</name>
    <dbReference type="NCBI Taxonomy" id="49897"/>
    <lineage>
        <taxon>Bacteria</taxon>
        <taxon>Bacillati</taxon>
        <taxon>Actinomycetota</taxon>
        <taxon>Actinomycetes</taxon>
        <taxon>Mycobacteriales</taxon>
        <taxon>Mycobacteriaceae</taxon>
        <taxon>Mycolicibacterium</taxon>
    </lineage>
</organism>
<evidence type="ECO:0000256" key="2">
    <source>
        <dbReference type="SAM" id="SignalP"/>
    </source>
</evidence>
<dbReference type="RefSeq" id="WP_142555479.1">
    <property type="nucleotide sequence ID" value="NZ_VIFX01000054.1"/>
</dbReference>
<keyword evidence="4" id="KW-1185">Reference proteome</keyword>
<gene>
    <name evidence="3" type="ORF">D8S82_29450</name>
</gene>
<feature type="signal peptide" evidence="2">
    <location>
        <begin position="1"/>
        <end position="28"/>
    </location>
</feature>
<evidence type="ECO:0000313" key="3">
    <source>
        <dbReference type="EMBL" id="TQR82988.1"/>
    </source>
</evidence>
<accession>A0A544VSN8</accession>
<dbReference type="EMBL" id="VIFX01000054">
    <property type="protein sequence ID" value="TQR82988.1"/>
    <property type="molecule type" value="Genomic_DNA"/>
</dbReference>